<dbReference type="AlphaFoldDB" id="A0A1J9QLH8"/>
<accession>A0A1J9QLH8</accession>
<dbReference type="VEuPathDB" id="FungiDB:AJ78_03766"/>
<protein>
    <submittedName>
        <fullName evidence="1">Uncharacterized protein</fullName>
    </submittedName>
</protein>
<dbReference type="EMBL" id="LGRN01000125">
    <property type="protein sequence ID" value="OJD16053.1"/>
    <property type="molecule type" value="Genomic_DNA"/>
</dbReference>
<gene>
    <name evidence="1" type="ORF">AJ78_03766</name>
</gene>
<evidence type="ECO:0000313" key="1">
    <source>
        <dbReference type="EMBL" id="OJD16053.1"/>
    </source>
</evidence>
<keyword evidence="2" id="KW-1185">Reference proteome</keyword>
<dbReference type="OrthoDB" id="3549294at2759"/>
<proteinExistence type="predicted"/>
<organism evidence="1 2">
    <name type="scientific">Emergomyces pasteurianus Ep9510</name>
    <dbReference type="NCBI Taxonomy" id="1447872"/>
    <lineage>
        <taxon>Eukaryota</taxon>
        <taxon>Fungi</taxon>
        <taxon>Dikarya</taxon>
        <taxon>Ascomycota</taxon>
        <taxon>Pezizomycotina</taxon>
        <taxon>Eurotiomycetes</taxon>
        <taxon>Eurotiomycetidae</taxon>
        <taxon>Onygenales</taxon>
        <taxon>Ajellomycetaceae</taxon>
        <taxon>Emergomyces</taxon>
    </lineage>
</organism>
<sequence length="195" mass="21110">MWSGIFEVAPSQRNFGATAFQHFLQDVPGYMMTSLKGVKGEDGCLLKGSSRDPDTVKINASRNNYLAALTCPWAFIFISASWAAAHQRSISYYTGATAPIVDTCDRQMKTALSTLRYEAITAPAPASVTEALNFLSHYCATYGLVSKDLRHLFAALALPTHSIFARPAALPTPYHAAQERPITAAGIALVLRNAL</sequence>
<name>A0A1J9QLH8_9EURO</name>
<evidence type="ECO:0000313" key="2">
    <source>
        <dbReference type="Proteomes" id="UP000182235"/>
    </source>
</evidence>
<reference evidence="1 2" key="1">
    <citation type="submission" date="2015-07" db="EMBL/GenBank/DDBJ databases">
        <title>Emmonsia species relationships and genome sequence.</title>
        <authorList>
            <consortium name="The Broad Institute Genomics Platform"/>
            <person name="Cuomo C.A."/>
            <person name="Munoz J.F."/>
            <person name="Imamovic A."/>
            <person name="Priest M.E."/>
            <person name="Young S."/>
            <person name="Clay O.K."/>
            <person name="McEwen J.G."/>
        </authorList>
    </citation>
    <scope>NUCLEOTIDE SEQUENCE [LARGE SCALE GENOMIC DNA]</scope>
    <source>
        <strain evidence="1 2">UAMH 9510</strain>
    </source>
</reference>
<dbReference type="Proteomes" id="UP000182235">
    <property type="component" value="Unassembled WGS sequence"/>
</dbReference>
<comment type="caution">
    <text evidence="1">The sequence shown here is derived from an EMBL/GenBank/DDBJ whole genome shotgun (WGS) entry which is preliminary data.</text>
</comment>